<accession>A0ABV4NGP5</accession>
<proteinExistence type="predicted"/>
<dbReference type="EMBL" id="JBFRUW010000084">
    <property type="protein sequence ID" value="MFA0570468.1"/>
    <property type="molecule type" value="Genomic_DNA"/>
</dbReference>
<dbReference type="Proteomes" id="UP001570417">
    <property type="component" value="Unassembled WGS sequence"/>
</dbReference>
<comment type="caution">
    <text evidence="1">The sequence shown here is derived from an EMBL/GenBank/DDBJ whole genome shotgun (WGS) entry which is preliminary data.</text>
</comment>
<organism evidence="1 2">
    <name type="scientific">Vibrio gallaecicus</name>
    <dbReference type="NCBI Taxonomy" id="552386"/>
    <lineage>
        <taxon>Bacteria</taxon>
        <taxon>Pseudomonadati</taxon>
        <taxon>Pseudomonadota</taxon>
        <taxon>Gammaproteobacteria</taxon>
        <taxon>Vibrionales</taxon>
        <taxon>Vibrionaceae</taxon>
        <taxon>Vibrio</taxon>
    </lineage>
</organism>
<protein>
    <submittedName>
        <fullName evidence="1">DUF2997 domain-containing protein</fullName>
    </submittedName>
</protein>
<gene>
    <name evidence="1" type="ORF">AB4566_19560</name>
</gene>
<name>A0ABV4NGP5_9VIBR</name>
<dbReference type="RefSeq" id="WP_372267951.1">
    <property type="nucleotide sequence ID" value="NZ_JBFRUW010000084.1"/>
</dbReference>
<evidence type="ECO:0000313" key="1">
    <source>
        <dbReference type="EMBL" id="MFA0570468.1"/>
    </source>
</evidence>
<sequence>MPEQQITLTIDEEGAITAKTSGFKGKTCLGALEEILGDTTGLIQVKITDEYYQQQAVYCSETIKLRK</sequence>
<dbReference type="Pfam" id="PF11211">
    <property type="entry name" value="DUF2997"/>
    <property type="match status" value="1"/>
</dbReference>
<reference evidence="1 2" key="1">
    <citation type="journal article" date="2024" name="ISME J.">
        <title>Tailless and filamentous prophages are predominant in marine Vibrio.</title>
        <authorList>
            <person name="Steensen K."/>
            <person name="Seneca J."/>
            <person name="Bartlau N."/>
            <person name="Yu X.A."/>
            <person name="Hussain F.A."/>
            <person name="Polz M.F."/>
        </authorList>
    </citation>
    <scope>NUCLEOTIDE SEQUENCE [LARGE SCALE GENOMIC DNA]</scope>
    <source>
        <strain evidence="1 2">10N.222.51.A1</strain>
    </source>
</reference>
<dbReference type="InterPro" id="IPR021375">
    <property type="entry name" value="DUF2997"/>
</dbReference>
<keyword evidence="2" id="KW-1185">Reference proteome</keyword>
<evidence type="ECO:0000313" key="2">
    <source>
        <dbReference type="Proteomes" id="UP001570417"/>
    </source>
</evidence>